<proteinExistence type="predicted"/>
<dbReference type="Proteomes" id="UP000076584">
    <property type="component" value="Unassembled WGS sequence"/>
</dbReference>
<evidence type="ECO:0000313" key="3">
    <source>
        <dbReference type="Proteomes" id="UP000076584"/>
    </source>
</evidence>
<protein>
    <submittedName>
        <fullName evidence="2">Uncharacterized protein</fullName>
    </submittedName>
</protein>
<name>A0A167EHD6_COLIC</name>
<reference evidence="2 3" key="1">
    <citation type="submission" date="2015-06" db="EMBL/GenBank/DDBJ databases">
        <title>Survival trade-offs in plant roots during colonization by closely related pathogenic and mutualistic fungi.</title>
        <authorList>
            <person name="Hacquard S."/>
            <person name="Kracher B."/>
            <person name="Hiruma K."/>
            <person name="Weinman A."/>
            <person name="Muench P."/>
            <person name="Garrido Oter R."/>
            <person name="Ver Loren van Themaat E."/>
            <person name="Dallerey J.-F."/>
            <person name="Damm U."/>
            <person name="Henrissat B."/>
            <person name="Lespinet O."/>
            <person name="Thon M."/>
            <person name="Kemen E."/>
            <person name="McHardy A.C."/>
            <person name="Schulze-Lefert P."/>
            <person name="O'Connell R.J."/>
        </authorList>
    </citation>
    <scope>NUCLEOTIDE SEQUENCE [LARGE SCALE GENOMIC DNA]</scope>
    <source>
        <strain evidence="2 3">MAFF 238704</strain>
    </source>
</reference>
<keyword evidence="3" id="KW-1185">Reference proteome</keyword>
<accession>A0A167EHD6</accession>
<evidence type="ECO:0000256" key="1">
    <source>
        <dbReference type="SAM" id="MobiDB-lite"/>
    </source>
</evidence>
<sequence>LNPRMVSPSAGTPSPVPRCKRYPSVRLLQSQWPLPRSSACEKTYTMASFARDVTWLHTPYIWPRGNAHSSRPPDLPAARLYLACPGRMSGERGRMSQQDIVESSPVTAPSRRRGCLELVAGGAGTRSWQGP</sequence>
<feature type="region of interest" description="Disordered" evidence="1">
    <location>
        <begin position="89"/>
        <end position="108"/>
    </location>
</feature>
<feature type="compositionally biased region" description="Polar residues" evidence="1">
    <location>
        <begin position="95"/>
        <end position="107"/>
    </location>
</feature>
<organism evidence="2 3">
    <name type="scientific">Colletotrichum incanum</name>
    <name type="common">Soybean anthracnose fungus</name>
    <dbReference type="NCBI Taxonomy" id="1573173"/>
    <lineage>
        <taxon>Eukaryota</taxon>
        <taxon>Fungi</taxon>
        <taxon>Dikarya</taxon>
        <taxon>Ascomycota</taxon>
        <taxon>Pezizomycotina</taxon>
        <taxon>Sordariomycetes</taxon>
        <taxon>Hypocreomycetidae</taxon>
        <taxon>Glomerellales</taxon>
        <taxon>Glomerellaceae</taxon>
        <taxon>Colletotrichum</taxon>
        <taxon>Colletotrichum spaethianum species complex</taxon>
    </lineage>
</organism>
<feature type="non-terminal residue" evidence="2">
    <location>
        <position position="1"/>
    </location>
</feature>
<gene>
    <name evidence="2" type="ORF">CI238_03047</name>
</gene>
<comment type="caution">
    <text evidence="2">The sequence shown here is derived from an EMBL/GenBank/DDBJ whole genome shotgun (WGS) entry which is preliminary data.</text>
</comment>
<dbReference type="AlphaFoldDB" id="A0A167EHD6"/>
<evidence type="ECO:0000313" key="2">
    <source>
        <dbReference type="EMBL" id="KZL85140.1"/>
    </source>
</evidence>
<dbReference type="EMBL" id="LFIW01000717">
    <property type="protein sequence ID" value="KZL85140.1"/>
    <property type="molecule type" value="Genomic_DNA"/>
</dbReference>